<dbReference type="EMBL" id="JAYWIO010000005">
    <property type="protein sequence ID" value="KAK7260949.1"/>
    <property type="molecule type" value="Genomic_DNA"/>
</dbReference>
<reference evidence="2 3" key="1">
    <citation type="submission" date="2024-01" db="EMBL/GenBank/DDBJ databases">
        <title>The genomes of 5 underutilized Papilionoideae crops provide insights into root nodulation and disease resistanc.</title>
        <authorList>
            <person name="Yuan L."/>
        </authorList>
    </citation>
    <scope>NUCLEOTIDE SEQUENCE [LARGE SCALE GENOMIC DNA]</scope>
    <source>
        <strain evidence="2">ZHUSHIDOU_FW_LH</strain>
        <tissue evidence="2">Leaf</tissue>
    </source>
</reference>
<keyword evidence="3" id="KW-1185">Reference proteome</keyword>
<sequence length="230" mass="25683">MQRNGDLVAWGERMGDGHLFRNDRGKIGDAEGHEVEVKEEEEKEEKHMEEKEDPIEGPIETFLSISRFHWVPLSRSSLPFGSSLSVPFSSSVSGSSVPSGPLCLRPIRFLPWWFIAPIRSSLSPSHFVPPSVVRLSSVDLRFDSVLHSSRSLPWCIGGSSQPIGASLSVVLDLCSRFEQDYQRKLEKEDNSDNFNDYLTKKSASSSFEKGKQEEEEKGGDVLKKAISARA</sequence>
<evidence type="ECO:0000313" key="3">
    <source>
        <dbReference type="Proteomes" id="UP001372338"/>
    </source>
</evidence>
<name>A0AAN9I0V3_CROPI</name>
<dbReference type="AlphaFoldDB" id="A0AAN9I0V3"/>
<accession>A0AAN9I0V3</accession>
<evidence type="ECO:0000256" key="1">
    <source>
        <dbReference type="SAM" id="MobiDB-lite"/>
    </source>
</evidence>
<organism evidence="2 3">
    <name type="scientific">Crotalaria pallida</name>
    <name type="common">Smooth rattlebox</name>
    <name type="synonym">Crotalaria striata</name>
    <dbReference type="NCBI Taxonomy" id="3830"/>
    <lineage>
        <taxon>Eukaryota</taxon>
        <taxon>Viridiplantae</taxon>
        <taxon>Streptophyta</taxon>
        <taxon>Embryophyta</taxon>
        <taxon>Tracheophyta</taxon>
        <taxon>Spermatophyta</taxon>
        <taxon>Magnoliopsida</taxon>
        <taxon>eudicotyledons</taxon>
        <taxon>Gunneridae</taxon>
        <taxon>Pentapetalae</taxon>
        <taxon>rosids</taxon>
        <taxon>fabids</taxon>
        <taxon>Fabales</taxon>
        <taxon>Fabaceae</taxon>
        <taxon>Papilionoideae</taxon>
        <taxon>50 kb inversion clade</taxon>
        <taxon>genistoids sensu lato</taxon>
        <taxon>core genistoids</taxon>
        <taxon>Crotalarieae</taxon>
        <taxon>Crotalaria</taxon>
    </lineage>
</organism>
<protein>
    <submittedName>
        <fullName evidence="2">Uncharacterized protein</fullName>
    </submittedName>
</protein>
<feature type="compositionally biased region" description="Basic and acidic residues" evidence="1">
    <location>
        <begin position="21"/>
        <end position="36"/>
    </location>
</feature>
<feature type="region of interest" description="Disordered" evidence="1">
    <location>
        <begin position="21"/>
        <end position="53"/>
    </location>
</feature>
<gene>
    <name evidence="2" type="ORF">RIF29_27251</name>
</gene>
<feature type="region of interest" description="Disordered" evidence="1">
    <location>
        <begin position="191"/>
        <end position="230"/>
    </location>
</feature>
<feature type="compositionally biased region" description="Polar residues" evidence="1">
    <location>
        <begin position="192"/>
        <end position="207"/>
    </location>
</feature>
<evidence type="ECO:0000313" key="2">
    <source>
        <dbReference type="EMBL" id="KAK7260949.1"/>
    </source>
</evidence>
<feature type="compositionally biased region" description="Basic and acidic residues" evidence="1">
    <location>
        <begin position="208"/>
        <end position="223"/>
    </location>
</feature>
<proteinExistence type="predicted"/>
<dbReference type="Proteomes" id="UP001372338">
    <property type="component" value="Unassembled WGS sequence"/>
</dbReference>
<comment type="caution">
    <text evidence="2">The sequence shown here is derived from an EMBL/GenBank/DDBJ whole genome shotgun (WGS) entry which is preliminary data.</text>
</comment>